<organism evidence="1 2">
    <name type="scientific">Chryseobacterium flavum</name>
    <dbReference type="NCBI Taxonomy" id="415851"/>
    <lineage>
        <taxon>Bacteria</taxon>
        <taxon>Pseudomonadati</taxon>
        <taxon>Bacteroidota</taxon>
        <taxon>Flavobacteriia</taxon>
        <taxon>Flavobacteriales</taxon>
        <taxon>Weeksellaceae</taxon>
        <taxon>Chryseobacterium group</taxon>
        <taxon>Chryseobacterium</taxon>
    </lineage>
</organism>
<gene>
    <name evidence="1" type="ORF">DRF59_12320</name>
</gene>
<dbReference type="AlphaFoldDB" id="A0A3D9CKK0"/>
<dbReference type="InterPro" id="IPR009833">
    <property type="entry name" value="DUF1398"/>
</dbReference>
<dbReference type="Gene3D" id="3.30.1810.10">
    <property type="entry name" value="YdfO-like"/>
    <property type="match status" value="1"/>
</dbReference>
<name>A0A3D9CKK0_9FLAO</name>
<keyword evidence="2" id="KW-1185">Reference proteome</keyword>
<comment type="caution">
    <text evidence="1">The sequence shown here is derived from an EMBL/GenBank/DDBJ whole genome shotgun (WGS) entry which is preliminary data.</text>
</comment>
<dbReference type="InterPro" id="IPR036696">
    <property type="entry name" value="YdfO-like_sf"/>
</dbReference>
<proteinExistence type="predicted"/>
<dbReference type="RefSeq" id="WP_115960307.1">
    <property type="nucleotide sequence ID" value="NZ_CBCRVL010000014.1"/>
</dbReference>
<evidence type="ECO:0000313" key="2">
    <source>
        <dbReference type="Proteomes" id="UP000256769"/>
    </source>
</evidence>
<accession>A0A3D9CKK0</accession>
<evidence type="ECO:0000313" key="1">
    <source>
        <dbReference type="EMBL" id="REC66257.1"/>
    </source>
</evidence>
<protein>
    <submittedName>
        <fullName evidence="1">Phage envelope protein</fullName>
    </submittedName>
</protein>
<dbReference type="OrthoDB" id="1550456at2"/>
<dbReference type="EMBL" id="QNUE01000009">
    <property type="protein sequence ID" value="REC66257.1"/>
    <property type="molecule type" value="Genomic_DNA"/>
</dbReference>
<keyword evidence="1" id="KW-0946">Virion</keyword>
<dbReference type="Proteomes" id="UP000256769">
    <property type="component" value="Unassembled WGS sequence"/>
</dbReference>
<dbReference type="Pfam" id="PF07166">
    <property type="entry name" value="DUF1398"/>
    <property type="match status" value="1"/>
</dbReference>
<keyword evidence="1" id="KW-0261">Viral envelope protein</keyword>
<dbReference type="SUPFAM" id="SSF160419">
    <property type="entry name" value="YdfO-like"/>
    <property type="match status" value="1"/>
</dbReference>
<sequence>MKFTIEDIRSAHQKVKSGADFPEYIQTIKKLGVSHYITHVTDGNTEYFDADNEPSHTGGKYENLSIAENADIEHFKERLKLHQQGETDYMTFCKDCAENGVVGWKMDLDLMTCTYFDANETEILIENIPG</sequence>
<reference evidence="1 2" key="1">
    <citation type="journal article" date="2007" name="Int. J. Syst. Evol. Microbiol.">
        <title>Chryseobacterium flavum sp. nov., isolated from polluted soil.</title>
        <authorList>
            <person name="Zhou Y."/>
            <person name="Dong J."/>
            <person name="Wang X."/>
            <person name="Huang X."/>
            <person name="Zhang K.Y."/>
            <person name="Zhang Y.Q."/>
            <person name="Guo Y.F."/>
            <person name="Lai R."/>
            <person name="Li W.J."/>
        </authorList>
    </citation>
    <scope>NUCLEOTIDE SEQUENCE [LARGE SCALE GENOMIC DNA]</scope>
    <source>
        <strain evidence="1 2">KCTC 12877</strain>
    </source>
</reference>